<dbReference type="Proteomes" id="UP000681722">
    <property type="component" value="Unassembled WGS sequence"/>
</dbReference>
<accession>A0A814YI24</accession>
<evidence type="ECO:0000313" key="1">
    <source>
        <dbReference type="EMBL" id="CAF1229241.1"/>
    </source>
</evidence>
<organism evidence="1 3">
    <name type="scientific">Didymodactylos carnosus</name>
    <dbReference type="NCBI Taxonomy" id="1234261"/>
    <lineage>
        <taxon>Eukaryota</taxon>
        <taxon>Metazoa</taxon>
        <taxon>Spiralia</taxon>
        <taxon>Gnathifera</taxon>
        <taxon>Rotifera</taxon>
        <taxon>Eurotatoria</taxon>
        <taxon>Bdelloidea</taxon>
        <taxon>Philodinida</taxon>
        <taxon>Philodinidae</taxon>
        <taxon>Didymodactylos</taxon>
    </lineage>
</organism>
<evidence type="ECO:0000313" key="2">
    <source>
        <dbReference type="EMBL" id="CAF3991962.1"/>
    </source>
</evidence>
<proteinExistence type="predicted"/>
<gene>
    <name evidence="1" type="ORF">GPM918_LOCUS25085</name>
    <name evidence="2" type="ORF">SRO942_LOCUS25091</name>
</gene>
<reference evidence="1" key="1">
    <citation type="submission" date="2021-02" db="EMBL/GenBank/DDBJ databases">
        <authorList>
            <person name="Nowell W R."/>
        </authorList>
    </citation>
    <scope>NUCLEOTIDE SEQUENCE</scope>
</reference>
<keyword evidence="3" id="KW-1185">Reference proteome</keyword>
<dbReference type="Proteomes" id="UP000663829">
    <property type="component" value="Unassembled WGS sequence"/>
</dbReference>
<sequence length="314" mass="37363">MDPKLFSTASVKNWLSKFMEQDIVKKFEENYADVNIDDNDDSTPVFIPSLLLTPLFASDEPVSMDDLRKIYTRFLLQLREEYIIQQHVIQLISNHISSLISKISSLIQQEAKNVLKIFLYNYYYQNMAKHYGAKSQLCTIHLHLHLKVQLLKYGSLSLTSCFPREDYLRNSLKWCQVKKYVLEQFIPWYLVDRTLRRTNELSINDLFFAENFDERYLNNKIIQTYEDKLTACLMKKNVDPTRTTIIYYARYCRGVRKFHCRAYARRGDTISYYVSISNPTCSAQRTTYFDEVLYYLQMSGSYYALIKKYDCMEY</sequence>
<evidence type="ECO:0000313" key="3">
    <source>
        <dbReference type="Proteomes" id="UP000663829"/>
    </source>
</evidence>
<name>A0A814YI24_9BILA</name>
<protein>
    <submittedName>
        <fullName evidence="1">Uncharacterized protein</fullName>
    </submittedName>
</protein>
<dbReference type="EMBL" id="CAJNOQ010009600">
    <property type="protein sequence ID" value="CAF1229241.1"/>
    <property type="molecule type" value="Genomic_DNA"/>
</dbReference>
<dbReference type="EMBL" id="CAJOBC010009605">
    <property type="protein sequence ID" value="CAF3991962.1"/>
    <property type="molecule type" value="Genomic_DNA"/>
</dbReference>
<comment type="caution">
    <text evidence="1">The sequence shown here is derived from an EMBL/GenBank/DDBJ whole genome shotgun (WGS) entry which is preliminary data.</text>
</comment>
<dbReference type="AlphaFoldDB" id="A0A814YI24"/>